<dbReference type="OrthoDB" id="536881at2759"/>
<sequence>MKLFTVNNIIFPILIGNAWASYLLHNELIGKIKESEAIAIGAMSTNQEICHNKEHNIKKQDDLINLARKCGEIYGNLVISSNYQEKIVNLDDIEKIRGDFKVQDSSSIVSISAPKLDTIGGKFELKNLTSLISSNTGLLKNVKSVEFVTLPLLKEVSINNNIKKMNKIVISDTSLKSVDFFGNIEQANQVEINNNRYLGRIELKIETVNDKLNIYSNADDTNIQLPNLQSTGDLSIRNAGSFNLQNLEYVNKSLDIIENSITELNLKNLKKISGTAAIIDNSKLDEIHSGNLTHIEGGLLVINNDNLKIMDFLPAVHTIGGAVKYDGTFDEVSFPKLKVIKGGASFVTESKKFNCTALLNPFIERNIIRGENLTCTSNLKGEDKINQHNSSKISYRTLTSGSSQSTSTGKLSSNGTDHNESLTSISSTPQKTVSAGKMKNKNDAFRSSSVAVTNMIVWFLFPFLFFCTL</sequence>
<dbReference type="PANTHER" id="PTHR31018">
    <property type="entry name" value="SPORULATION-SPECIFIC PROTEIN-RELATED"/>
    <property type="match status" value="1"/>
</dbReference>
<keyword evidence="4" id="KW-0336">GPI-anchor</keyword>
<dbReference type="GO" id="GO:0098552">
    <property type="term" value="C:side of membrane"/>
    <property type="evidence" value="ECO:0007669"/>
    <property type="project" value="UniProtKB-KW"/>
</dbReference>
<evidence type="ECO:0000256" key="6">
    <source>
        <dbReference type="ARBA" id="ARBA00023180"/>
    </source>
</evidence>
<dbReference type="GO" id="GO:0009277">
    <property type="term" value="C:fungal-type cell wall"/>
    <property type="evidence" value="ECO:0007669"/>
    <property type="project" value="TreeGrafter"/>
</dbReference>
<evidence type="ECO:0000256" key="5">
    <source>
        <dbReference type="ARBA" id="ARBA00022729"/>
    </source>
</evidence>
<keyword evidence="5" id="KW-0732">Signal</keyword>
<keyword evidence="9" id="KW-0472">Membrane</keyword>
<evidence type="ECO:0000313" key="11">
    <source>
        <dbReference type="Proteomes" id="UP000644660"/>
    </source>
</evidence>
<evidence type="ECO:0000256" key="2">
    <source>
        <dbReference type="ARBA" id="ARBA00005798"/>
    </source>
</evidence>
<keyword evidence="9" id="KW-1133">Transmembrane helix</keyword>
<dbReference type="Gene3D" id="3.80.20.20">
    <property type="entry name" value="Receptor L-domain"/>
    <property type="match status" value="2"/>
</dbReference>
<dbReference type="RefSeq" id="XP_041407068.1">
    <property type="nucleotide sequence ID" value="XM_041551134.1"/>
</dbReference>
<reference evidence="10 11" key="1">
    <citation type="submission" date="2020-05" db="EMBL/GenBank/DDBJ databases">
        <authorList>
            <person name="Casaregola S."/>
            <person name="Devillers H."/>
            <person name="Grondin C."/>
        </authorList>
    </citation>
    <scope>NUCLEOTIDE SEQUENCE [LARGE SCALE GENOMIC DNA]</scope>
    <source>
        <strain evidence="10 11">CLIB 1767</strain>
    </source>
</reference>
<dbReference type="InterPro" id="IPR036941">
    <property type="entry name" value="Rcpt_L-dom_sf"/>
</dbReference>
<keyword evidence="6" id="KW-0325">Glycoprotein</keyword>
<keyword evidence="7" id="KW-0449">Lipoprotein</keyword>
<evidence type="ECO:0000313" key="10">
    <source>
        <dbReference type="EMBL" id="CAB4255224.1"/>
    </source>
</evidence>
<dbReference type="GeneID" id="64858260"/>
<comment type="subcellular location">
    <subcellularLocation>
        <location evidence="1">Cell membrane</location>
        <topology evidence="1">Lipid-anchor</topology>
        <topology evidence="1">GPI-anchor</topology>
    </subcellularLocation>
</comment>
<dbReference type="GO" id="GO:0005886">
    <property type="term" value="C:plasma membrane"/>
    <property type="evidence" value="ECO:0007669"/>
    <property type="project" value="UniProtKB-SubCell"/>
</dbReference>
<name>A0A8H2VHC3_9SACH</name>
<dbReference type="GO" id="GO:0030476">
    <property type="term" value="P:ascospore wall assembly"/>
    <property type="evidence" value="ECO:0007669"/>
    <property type="project" value="TreeGrafter"/>
</dbReference>
<evidence type="ECO:0000256" key="3">
    <source>
        <dbReference type="ARBA" id="ARBA00022475"/>
    </source>
</evidence>
<keyword evidence="11" id="KW-1185">Reference proteome</keyword>
<organism evidence="10 11">
    <name type="scientific">Maudiozyma barnettii</name>
    <dbReference type="NCBI Taxonomy" id="61262"/>
    <lineage>
        <taxon>Eukaryota</taxon>
        <taxon>Fungi</taxon>
        <taxon>Dikarya</taxon>
        <taxon>Ascomycota</taxon>
        <taxon>Saccharomycotina</taxon>
        <taxon>Saccharomycetes</taxon>
        <taxon>Saccharomycetales</taxon>
        <taxon>Saccharomycetaceae</taxon>
        <taxon>Maudiozyma</taxon>
    </lineage>
</organism>
<feature type="region of interest" description="Disordered" evidence="8">
    <location>
        <begin position="396"/>
        <end position="438"/>
    </location>
</feature>
<feature type="compositionally biased region" description="Polar residues" evidence="8">
    <location>
        <begin position="421"/>
        <end position="433"/>
    </location>
</feature>
<evidence type="ECO:0000256" key="4">
    <source>
        <dbReference type="ARBA" id="ARBA00022622"/>
    </source>
</evidence>
<keyword evidence="3" id="KW-1003">Cell membrane</keyword>
<dbReference type="GO" id="GO:0009986">
    <property type="term" value="C:cell surface"/>
    <property type="evidence" value="ECO:0007669"/>
    <property type="project" value="TreeGrafter"/>
</dbReference>
<protein>
    <submittedName>
        <fullName evidence="10">Similar to Saccharomyces cerevisiae YDR522C SPS2 Protein expressed during sporulation, redundant with Sps22p for organization of the beta-glucan layer of the spore wall</fullName>
    </submittedName>
</protein>
<feature type="compositionally biased region" description="Low complexity" evidence="8">
    <location>
        <begin position="397"/>
        <end position="413"/>
    </location>
</feature>
<gene>
    <name evidence="10" type="ORF">KABA2_06S00506</name>
</gene>
<comment type="caution">
    <text evidence="10">The sequence shown here is derived from an EMBL/GenBank/DDBJ whole genome shotgun (WGS) entry which is preliminary data.</text>
</comment>
<comment type="similarity">
    <text evidence="2">Belongs to the SPS2 family.</text>
</comment>
<dbReference type="AlphaFoldDB" id="A0A8H2VHC3"/>
<accession>A0A8H2VHC3</accession>
<evidence type="ECO:0000256" key="8">
    <source>
        <dbReference type="SAM" id="MobiDB-lite"/>
    </source>
</evidence>
<dbReference type="EMBL" id="CAEFZW010000006">
    <property type="protein sequence ID" value="CAB4255224.1"/>
    <property type="molecule type" value="Genomic_DNA"/>
</dbReference>
<feature type="transmembrane region" description="Helical" evidence="9">
    <location>
        <begin position="444"/>
        <end position="466"/>
    </location>
</feature>
<evidence type="ECO:0000256" key="9">
    <source>
        <dbReference type="SAM" id="Phobius"/>
    </source>
</evidence>
<dbReference type="SUPFAM" id="SSF52058">
    <property type="entry name" value="L domain-like"/>
    <property type="match status" value="3"/>
</dbReference>
<dbReference type="InterPro" id="IPR051648">
    <property type="entry name" value="CWI-Assembly_Regulator"/>
</dbReference>
<dbReference type="Proteomes" id="UP000644660">
    <property type="component" value="Unassembled WGS sequence"/>
</dbReference>
<keyword evidence="9" id="KW-0812">Transmembrane</keyword>
<evidence type="ECO:0000256" key="1">
    <source>
        <dbReference type="ARBA" id="ARBA00004609"/>
    </source>
</evidence>
<evidence type="ECO:0000256" key="7">
    <source>
        <dbReference type="ARBA" id="ARBA00023288"/>
    </source>
</evidence>
<proteinExistence type="inferred from homology"/>
<dbReference type="PANTHER" id="PTHR31018:SF12">
    <property type="entry name" value="SPORULATION-SPECIFIC PROTEIN 2-RELATED"/>
    <property type="match status" value="1"/>
</dbReference>